<dbReference type="Proteomes" id="UP000183567">
    <property type="component" value="Unassembled WGS sequence"/>
</dbReference>
<dbReference type="InterPro" id="IPR028018">
    <property type="entry name" value="DUF4646"/>
</dbReference>
<feature type="compositionally biased region" description="Polar residues" evidence="1">
    <location>
        <begin position="60"/>
        <end position="97"/>
    </location>
</feature>
<feature type="region of interest" description="Disordered" evidence="1">
    <location>
        <begin position="1"/>
        <end position="147"/>
    </location>
</feature>
<proteinExistence type="predicted"/>
<evidence type="ECO:0000256" key="1">
    <source>
        <dbReference type="SAM" id="MobiDB-lite"/>
    </source>
</evidence>
<reference evidence="3 4" key="1">
    <citation type="submission" date="2016-03" db="EMBL/GenBank/DDBJ databases">
        <title>Comparative genomics of the ectomycorrhizal sister species Rhizopogon vinicolor and Rhizopogon vesiculosus (Basidiomycota: Boletales) reveals a divergence of the mating type B locus.</title>
        <authorList>
            <person name="Mujic A.B."/>
            <person name="Kuo A."/>
            <person name="Tritt A."/>
            <person name="Lipzen A."/>
            <person name="Chen C."/>
            <person name="Johnson J."/>
            <person name="Sharma A."/>
            <person name="Barry K."/>
            <person name="Grigoriev I.V."/>
            <person name="Spatafora J.W."/>
        </authorList>
    </citation>
    <scope>NUCLEOTIDE SEQUENCE [LARGE SCALE GENOMIC DNA]</scope>
    <source>
        <strain evidence="3 4">AM-OR11-056</strain>
    </source>
</reference>
<keyword evidence="4" id="KW-1185">Reference proteome</keyword>
<feature type="compositionally biased region" description="Low complexity" evidence="1">
    <location>
        <begin position="28"/>
        <end position="37"/>
    </location>
</feature>
<evidence type="ECO:0000313" key="4">
    <source>
        <dbReference type="Proteomes" id="UP000183567"/>
    </source>
</evidence>
<evidence type="ECO:0000313" key="3">
    <source>
        <dbReference type="EMBL" id="OJA12437.1"/>
    </source>
</evidence>
<comment type="caution">
    <text evidence="3">The sequence shown here is derived from an EMBL/GenBank/DDBJ whole genome shotgun (WGS) entry which is preliminary data.</text>
</comment>
<dbReference type="STRING" id="180088.A0A1J8PU76"/>
<dbReference type="Pfam" id="PF15496">
    <property type="entry name" value="DUF4646"/>
    <property type="match status" value="1"/>
</dbReference>
<feature type="region of interest" description="Disordered" evidence="1">
    <location>
        <begin position="266"/>
        <end position="295"/>
    </location>
</feature>
<protein>
    <submittedName>
        <fullName evidence="3">Uncharacterized protein</fullName>
    </submittedName>
</protein>
<feature type="compositionally biased region" description="Polar residues" evidence="1">
    <location>
        <begin position="113"/>
        <end position="147"/>
    </location>
</feature>
<keyword evidence="2" id="KW-0812">Transmembrane</keyword>
<name>A0A1J8PU76_9AGAM</name>
<dbReference type="AlphaFoldDB" id="A0A1J8PU76"/>
<dbReference type="EMBL" id="LVVM01004665">
    <property type="protein sequence ID" value="OJA12437.1"/>
    <property type="molecule type" value="Genomic_DNA"/>
</dbReference>
<keyword evidence="2" id="KW-0472">Membrane</keyword>
<sequence length="295" mass="32175">MTQYPNEKPNNPYIDSVQPSDQMTSHPQQQQQQTQYQAPSGPPPAYTLESPYTQRDGMYQGSNPQSQLYQSQTRQVPPSPSASPEQNGGQYPSNQQEIPGARYPYDQDRAGPSYTSYQPSNHLSPYSQTPGAMAMTTPQDRSPSPSNGLSLASFFGNTGPPPMWQRQPAVHLPYSQFPPMCLISNSKDLSKGFPEVPPPCQVQPHPFATHDIAEEDWKRFLADVKKAGSLTGGQRIKSNVIPMVTGVGLIGGFFFTSAIKKKMKAKNRGAAGDAVDNWNHNGSGPLSSGGAFERS</sequence>
<feature type="transmembrane region" description="Helical" evidence="2">
    <location>
        <begin position="240"/>
        <end position="259"/>
    </location>
</feature>
<dbReference type="OrthoDB" id="5314275at2759"/>
<gene>
    <name evidence="3" type="ORF">AZE42_08204</name>
</gene>
<keyword evidence="2" id="KW-1133">Transmembrane helix</keyword>
<organism evidence="3 4">
    <name type="scientific">Rhizopogon vesiculosus</name>
    <dbReference type="NCBI Taxonomy" id="180088"/>
    <lineage>
        <taxon>Eukaryota</taxon>
        <taxon>Fungi</taxon>
        <taxon>Dikarya</taxon>
        <taxon>Basidiomycota</taxon>
        <taxon>Agaricomycotina</taxon>
        <taxon>Agaricomycetes</taxon>
        <taxon>Agaricomycetidae</taxon>
        <taxon>Boletales</taxon>
        <taxon>Suillineae</taxon>
        <taxon>Rhizopogonaceae</taxon>
        <taxon>Rhizopogon</taxon>
    </lineage>
</organism>
<evidence type="ECO:0000256" key="2">
    <source>
        <dbReference type="SAM" id="Phobius"/>
    </source>
</evidence>
<feature type="compositionally biased region" description="Polar residues" evidence="1">
    <location>
        <begin position="17"/>
        <end position="27"/>
    </location>
</feature>
<accession>A0A1J8PU76</accession>